<name>A0A0A2SQA3_9GAMM</name>
<reference evidence="3 4" key="1">
    <citation type="submission" date="2014-05" db="EMBL/GenBank/DDBJ databases">
        <authorList>
            <person name="Rizzardi K."/>
            <person name="Winiecka-Krusnell J."/>
            <person name="Ramliden M."/>
            <person name="Alm E."/>
            <person name="Andersson S."/>
            <person name="Byfors S."/>
        </authorList>
    </citation>
    <scope>NUCLEOTIDE SEQUENCE [LARGE SCALE GENOMIC DNA]</scope>
    <source>
        <strain evidence="3 4">LEGN</strain>
    </source>
</reference>
<evidence type="ECO:0000313" key="4">
    <source>
        <dbReference type="Proteomes" id="UP000054422"/>
    </source>
</evidence>
<dbReference type="OrthoDB" id="556502at2"/>
<dbReference type="RefSeq" id="WP_035889206.1">
    <property type="nucleotide sequence ID" value="NZ_JNCF01000020.1"/>
</dbReference>
<protein>
    <submittedName>
        <fullName evidence="3">Lipase</fullName>
    </submittedName>
</protein>
<dbReference type="SUPFAM" id="SSF53474">
    <property type="entry name" value="alpha/beta-Hydrolases"/>
    <property type="match status" value="1"/>
</dbReference>
<dbReference type="Gene3D" id="3.40.50.1820">
    <property type="entry name" value="alpha/beta hydrolase"/>
    <property type="match status" value="1"/>
</dbReference>
<evidence type="ECO:0000313" key="3">
    <source>
        <dbReference type="EMBL" id="KGP63320.1"/>
    </source>
</evidence>
<gene>
    <name evidence="3" type="ORF">EP47_09310</name>
</gene>
<keyword evidence="1" id="KW-1133">Transmembrane helix</keyword>
<dbReference type="EMBL" id="JNCF01000020">
    <property type="protein sequence ID" value="KGP63320.1"/>
    <property type="molecule type" value="Genomic_DNA"/>
</dbReference>
<dbReference type="STRING" id="1498499.EP47_09310"/>
<dbReference type="PANTHER" id="PTHR37946:SF1">
    <property type="entry name" value="SLL1969 PROTEIN"/>
    <property type="match status" value="1"/>
</dbReference>
<evidence type="ECO:0000256" key="1">
    <source>
        <dbReference type="SAM" id="Phobius"/>
    </source>
</evidence>
<keyword evidence="4" id="KW-1185">Reference proteome</keyword>
<dbReference type="Pfam" id="PF05057">
    <property type="entry name" value="DUF676"/>
    <property type="match status" value="1"/>
</dbReference>
<keyword evidence="1" id="KW-0472">Membrane</keyword>
<evidence type="ECO:0000259" key="2">
    <source>
        <dbReference type="Pfam" id="PF05057"/>
    </source>
</evidence>
<dbReference type="PANTHER" id="PTHR37946">
    <property type="entry name" value="SLL1969 PROTEIN"/>
    <property type="match status" value="1"/>
</dbReference>
<organism evidence="3 4">
    <name type="scientific">Legionella norrlandica</name>
    <dbReference type="NCBI Taxonomy" id="1498499"/>
    <lineage>
        <taxon>Bacteria</taxon>
        <taxon>Pseudomonadati</taxon>
        <taxon>Pseudomonadota</taxon>
        <taxon>Gammaproteobacteria</taxon>
        <taxon>Legionellales</taxon>
        <taxon>Legionellaceae</taxon>
        <taxon>Legionella</taxon>
    </lineage>
</organism>
<sequence length="254" mass="28877">MNNVIINKNLTIQLILMLFFGIFFYTPSYAFLSKNRIEMHTTNSVVTMKPNHAHEIVVLIHGLMRTYMSMRPLKTHLESLGYEVYLYKYPSAKYTIQQHGIYLNQFISTLLVDHPGLKVHFITHSLGGIVVREALSKLSQKQLKNIGYLIMLAPPNQGSDLAKLSIKFFPMITYFIKPLGELSSDETSYVHRVPIPNIKMGIIAGRFDAKVPPSSAYLQGQAEPVIINTTHTFIMNNSKTKELIINFLEKGAFQ</sequence>
<dbReference type="InterPro" id="IPR007751">
    <property type="entry name" value="DUF676_lipase-like"/>
</dbReference>
<accession>A0A0A2SQA3</accession>
<dbReference type="InterPro" id="IPR029058">
    <property type="entry name" value="AB_hydrolase_fold"/>
</dbReference>
<dbReference type="Proteomes" id="UP000054422">
    <property type="component" value="Unassembled WGS sequence"/>
</dbReference>
<proteinExistence type="predicted"/>
<feature type="domain" description="DUF676" evidence="2">
    <location>
        <begin position="53"/>
        <end position="144"/>
    </location>
</feature>
<feature type="transmembrane region" description="Helical" evidence="1">
    <location>
        <begin position="12"/>
        <end position="32"/>
    </location>
</feature>
<comment type="caution">
    <text evidence="3">The sequence shown here is derived from an EMBL/GenBank/DDBJ whole genome shotgun (WGS) entry which is preliminary data.</text>
</comment>
<dbReference type="AlphaFoldDB" id="A0A0A2SQA3"/>
<keyword evidence="1" id="KW-0812">Transmembrane</keyword>